<comment type="caution">
    <text evidence="2">The sequence shown here is derived from an EMBL/GenBank/DDBJ whole genome shotgun (WGS) entry which is preliminary data.</text>
</comment>
<accession>A0AAV2PQ52</accession>
<keyword evidence="3" id="KW-1185">Reference proteome</keyword>
<dbReference type="Pfam" id="PF17921">
    <property type="entry name" value="Integrase_H2C2"/>
    <property type="match status" value="1"/>
</dbReference>
<feature type="non-terminal residue" evidence="2">
    <location>
        <position position="111"/>
    </location>
</feature>
<dbReference type="Proteomes" id="UP001497623">
    <property type="component" value="Unassembled WGS sequence"/>
</dbReference>
<dbReference type="AlphaFoldDB" id="A0AAV2PQ52"/>
<protein>
    <recommendedName>
        <fullName evidence="1">Integrase zinc-binding domain-containing protein</fullName>
    </recommendedName>
</protein>
<evidence type="ECO:0000313" key="2">
    <source>
        <dbReference type="EMBL" id="CAL4062134.1"/>
    </source>
</evidence>
<feature type="non-terminal residue" evidence="2">
    <location>
        <position position="1"/>
    </location>
</feature>
<evidence type="ECO:0000313" key="3">
    <source>
        <dbReference type="Proteomes" id="UP001497623"/>
    </source>
</evidence>
<proteinExistence type="predicted"/>
<organism evidence="2 3">
    <name type="scientific">Meganyctiphanes norvegica</name>
    <name type="common">Northern krill</name>
    <name type="synonym">Thysanopoda norvegica</name>
    <dbReference type="NCBI Taxonomy" id="48144"/>
    <lineage>
        <taxon>Eukaryota</taxon>
        <taxon>Metazoa</taxon>
        <taxon>Ecdysozoa</taxon>
        <taxon>Arthropoda</taxon>
        <taxon>Crustacea</taxon>
        <taxon>Multicrustacea</taxon>
        <taxon>Malacostraca</taxon>
        <taxon>Eumalacostraca</taxon>
        <taxon>Eucarida</taxon>
        <taxon>Euphausiacea</taxon>
        <taxon>Euphausiidae</taxon>
        <taxon>Meganyctiphanes</taxon>
    </lineage>
</organism>
<dbReference type="EMBL" id="CAXKWB010000740">
    <property type="protein sequence ID" value="CAL4062134.1"/>
    <property type="molecule type" value="Genomic_DNA"/>
</dbReference>
<dbReference type="Gene3D" id="1.10.340.70">
    <property type="match status" value="1"/>
</dbReference>
<name>A0AAV2PQ52_MEGNR</name>
<sequence>YKCLGPSEQDGFIVVGQRISKWLKDNWNQDYFILLPATHPFTSLYISYLHYLDHAGIEITLAKLQSRFWVPGAIKLIRSIKKKCVYCRKIDESISGQSMGQVPNERMKPSP</sequence>
<dbReference type="PANTHER" id="PTHR47331">
    <property type="entry name" value="PHD-TYPE DOMAIN-CONTAINING PROTEIN"/>
    <property type="match status" value="1"/>
</dbReference>
<gene>
    <name evidence="2" type="ORF">MNOR_LOCUS2433</name>
</gene>
<feature type="domain" description="Integrase zinc-binding" evidence="1">
    <location>
        <begin position="45"/>
        <end position="89"/>
    </location>
</feature>
<reference evidence="2 3" key="1">
    <citation type="submission" date="2024-05" db="EMBL/GenBank/DDBJ databases">
        <authorList>
            <person name="Wallberg A."/>
        </authorList>
    </citation>
    <scope>NUCLEOTIDE SEQUENCE [LARGE SCALE GENOMIC DNA]</scope>
</reference>
<dbReference type="InterPro" id="IPR041588">
    <property type="entry name" value="Integrase_H2C2"/>
</dbReference>
<evidence type="ECO:0000259" key="1">
    <source>
        <dbReference type="Pfam" id="PF17921"/>
    </source>
</evidence>